<dbReference type="Gene3D" id="3.50.50.60">
    <property type="entry name" value="FAD/NAD(P)-binding domain"/>
    <property type="match status" value="1"/>
</dbReference>
<protein>
    <submittedName>
        <fullName evidence="2">Putative NAD(P)/FAD-binding protein YdhS</fullName>
    </submittedName>
</protein>
<dbReference type="Pfam" id="PF13454">
    <property type="entry name" value="NAD_binding_9"/>
    <property type="match status" value="1"/>
</dbReference>
<evidence type="ECO:0000313" key="2">
    <source>
        <dbReference type="EMBL" id="MBB5089765.1"/>
    </source>
</evidence>
<keyword evidence="3" id="KW-1185">Reference proteome</keyword>
<feature type="domain" description="FAD-dependent urate hydroxylase HpyO/Asp monooxygenase CreE-like FAD/NAD(P)-binding" evidence="1">
    <location>
        <begin position="22"/>
        <end position="175"/>
    </location>
</feature>
<organism evidence="2 3">
    <name type="scientific">Pseudochrobactrum saccharolyticum</name>
    <dbReference type="NCBI Taxonomy" id="354352"/>
    <lineage>
        <taxon>Bacteria</taxon>
        <taxon>Pseudomonadati</taxon>
        <taxon>Pseudomonadota</taxon>
        <taxon>Alphaproteobacteria</taxon>
        <taxon>Hyphomicrobiales</taxon>
        <taxon>Brucellaceae</taxon>
        <taxon>Pseudochrobactrum</taxon>
    </lineage>
</organism>
<dbReference type="EMBL" id="JACHIL010000001">
    <property type="protein sequence ID" value="MBB5089765.1"/>
    <property type="molecule type" value="Genomic_DNA"/>
</dbReference>
<dbReference type="RefSeq" id="WP_170265203.1">
    <property type="nucleotide sequence ID" value="NZ_JACHIL010000001.1"/>
</dbReference>
<dbReference type="InterPro" id="IPR038732">
    <property type="entry name" value="HpyO/CreE_NAD-binding"/>
</dbReference>
<gene>
    <name evidence="2" type="ORF">HNQ68_000277</name>
</gene>
<dbReference type="Proteomes" id="UP000531231">
    <property type="component" value="Unassembled WGS sequence"/>
</dbReference>
<dbReference type="InterPro" id="IPR036188">
    <property type="entry name" value="FAD/NAD-bd_sf"/>
</dbReference>
<sequence length="511" mass="55844">MTVLPSACTDRPHHENQHKSIIIIGGGFSGASLAYHLAAITDPAKLQITIIEPRSSLGAGLAYSTNEDAFRLNVLSDRMSIFYEDKPHFARWMEEQHSLNNDPEAMTENGQIYARRSTFGTYMAEQLAPLLASGQVQHIRASATGAKRCASGRYQVTTDKGETREADFLVIAASHPLPALPAPLRELQQSGQSHVKGLIANPYQAGALRQLLQETGPGSSVLIVGAGLTSADMVAGLSQHGHRGNITVLSRHGLRSRSNLRLKANEPRPPRFFGDFINPPETSAVRLLHKIRRTIREAAQQSVPWQSVIDTLRDQGGEIWLALPLSERKRIVRHLRTFWDAHRFRLATQTDDVLDERCRAGTLKFLGAHLTDAARVDDGHGYIVTYRLRGQSGTIRQHFDAIIVTTGPAHGDIIGQCPPLAMLCEDGLIEMDPTGLGLHTSRTEQTDTTMRAIGKNGSIADNLFIAGPLARGTFGELMGAPEVARYTETLADVIRQAAALIQQPHKSADVC</sequence>
<dbReference type="PANTHER" id="PTHR40254">
    <property type="entry name" value="BLR0577 PROTEIN"/>
    <property type="match status" value="1"/>
</dbReference>
<evidence type="ECO:0000259" key="1">
    <source>
        <dbReference type="Pfam" id="PF13454"/>
    </source>
</evidence>
<reference evidence="2 3" key="1">
    <citation type="submission" date="2020-08" db="EMBL/GenBank/DDBJ databases">
        <title>Genomic Encyclopedia of Type Strains, Phase IV (KMG-IV): sequencing the most valuable type-strain genomes for metagenomic binning, comparative biology and taxonomic classification.</title>
        <authorList>
            <person name="Goeker M."/>
        </authorList>
    </citation>
    <scope>NUCLEOTIDE SEQUENCE [LARGE SCALE GENOMIC DNA]</scope>
    <source>
        <strain evidence="2 3">DSM 25620</strain>
    </source>
</reference>
<comment type="caution">
    <text evidence="2">The sequence shown here is derived from an EMBL/GenBank/DDBJ whole genome shotgun (WGS) entry which is preliminary data.</text>
</comment>
<dbReference type="PANTHER" id="PTHR40254:SF1">
    <property type="entry name" value="BLR0577 PROTEIN"/>
    <property type="match status" value="1"/>
</dbReference>
<dbReference type="AlphaFoldDB" id="A0A7W8AGE7"/>
<proteinExistence type="predicted"/>
<dbReference type="SUPFAM" id="SSF51905">
    <property type="entry name" value="FAD/NAD(P)-binding domain"/>
    <property type="match status" value="2"/>
</dbReference>
<name>A0A7W8AGE7_9HYPH</name>
<dbReference type="InterPro" id="IPR052189">
    <property type="entry name" value="L-asp_N-monooxygenase_NS-form"/>
</dbReference>
<evidence type="ECO:0000313" key="3">
    <source>
        <dbReference type="Proteomes" id="UP000531231"/>
    </source>
</evidence>
<accession>A0A7W8AGE7</accession>